<gene>
    <name evidence="10" type="ORF">TWF696_003295</name>
</gene>
<dbReference type="InterPro" id="IPR018466">
    <property type="entry name" value="Kre9/Knh1-like_N"/>
</dbReference>
<feature type="compositionally biased region" description="Polar residues" evidence="6">
    <location>
        <begin position="133"/>
        <end position="148"/>
    </location>
</feature>
<dbReference type="GO" id="GO:0071944">
    <property type="term" value="C:cell periphery"/>
    <property type="evidence" value="ECO:0007669"/>
    <property type="project" value="UniProtKB-ARBA"/>
</dbReference>
<dbReference type="PANTHER" id="PTHR15549">
    <property type="entry name" value="PAIRED IMMUNOGLOBULIN-LIKE TYPE 2 RECEPTOR"/>
    <property type="match status" value="1"/>
</dbReference>
<evidence type="ECO:0000256" key="1">
    <source>
        <dbReference type="ARBA" id="ARBA00004167"/>
    </source>
</evidence>
<name>A0AAV9TY51_9PEZI</name>
<dbReference type="Proteomes" id="UP001375240">
    <property type="component" value="Unassembled WGS sequence"/>
</dbReference>
<keyword evidence="3 8" id="KW-0732">Signal</keyword>
<evidence type="ECO:0000256" key="3">
    <source>
        <dbReference type="ARBA" id="ARBA00022729"/>
    </source>
</evidence>
<feature type="compositionally biased region" description="Basic and acidic residues" evidence="6">
    <location>
        <begin position="344"/>
        <end position="353"/>
    </location>
</feature>
<dbReference type="EMBL" id="JAVHNQ010000016">
    <property type="protein sequence ID" value="KAK6331235.1"/>
    <property type="molecule type" value="Genomic_DNA"/>
</dbReference>
<feature type="domain" description="Yeast cell wall synthesis Kre9/Knh1-like N-terminal" evidence="9">
    <location>
        <begin position="27"/>
        <end position="109"/>
    </location>
</feature>
<sequence length="424" mass="43490">MSHSRSLLILALSSLLSLVSAAATITSPSAGEKVSAGQPFEVTWTGDSGASVGLSICYGQGQGCTSIVSDADNSGSYQWTPDADLTPRTNYYLLITTADGKTNGSKPFAITGDSPSGSSSSSSSPVSSAGPSQTAISSPINDPTSPTDASPAGSNSTGSSTSAPSTDDSGSSSNGAIIGGAIGAVVVVILIAIIGFIWMRKRNKRKIEEAKRSALDDVESGEKKPNGGITTAAAKKSDHGNLDVKHPIGDSSNIPLAELPAIQQEAVEMAAPSAAGGSNHHFMVMELDSREIPRPGTSSVKPDVDPTSAKPSIDRTDAPRTGSIDGTTVNSETERPKTAGTIEQIKEESREGSSTDVSRPVEPRQQPSPQPRLLTPEPRSATPAGQDHTSTENSSSASPAARDSTPQIGSLPQVSGFDFDIAKF</sequence>
<evidence type="ECO:0000313" key="10">
    <source>
        <dbReference type="EMBL" id="KAK6331235.1"/>
    </source>
</evidence>
<keyword evidence="4 7" id="KW-1133">Transmembrane helix</keyword>
<feature type="compositionally biased region" description="Low complexity" evidence="6">
    <location>
        <begin position="149"/>
        <end position="172"/>
    </location>
</feature>
<evidence type="ECO:0000256" key="2">
    <source>
        <dbReference type="ARBA" id="ARBA00022692"/>
    </source>
</evidence>
<feature type="transmembrane region" description="Helical" evidence="7">
    <location>
        <begin position="176"/>
        <end position="198"/>
    </location>
</feature>
<feature type="chain" id="PRO_5043911690" description="Yeast cell wall synthesis Kre9/Knh1-like N-terminal domain-containing protein" evidence="8">
    <location>
        <begin position="22"/>
        <end position="424"/>
    </location>
</feature>
<evidence type="ECO:0000256" key="6">
    <source>
        <dbReference type="SAM" id="MobiDB-lite"/>
    </source>
</evidence>
<evidence type="ECO:0000256" key="8">
    <source>
        <dbReference type="SAM" id="SignalP"/>
    </source>
</evidence>
<evidence type="ECO:0000256" key="7">
    <source>
        <dbReference type="SAM" id="Phobius"/>
    </source>
</evidence>
<feature type="compositionally biased region" description="Polar residues" evidence="6">
    <location>
        <begin position="387"/>
        <end position="413"/>
    </location>
</feature>
<evidence type="ECO:0000256" key="4">
    <source>
        <dbReference type="ARBA" id="ARBA00022989"/>
    </source>
</evidence>
<proteinExistence type="predicted"/>
<comment type="subcellular location">
    <subcellularLocation>
        <location evidence="1">Membrane</location>
        <topology evidence="1">Single-pass membrane protein</topology>
    </subcellularLocation>
</comment>
<dbReference type="AlphaFoldDB" id="A0AAV9TY51"/>
<evidence type="ECO:0000256" key="5">
    <source>
        <dbReference type="ARBA" id="ARBA00023136"/>
    </source>
</evidence>
<comment type="caution">
    <text evidence="10">The sequence shown here is derived from an EMBL/GenBank/DDBJ whole genome shotgun (WGS) entry which is preliminary data.</text>
</comment>
<feature type="compositionally biased region" description="Basic and acidic residues" evidence="6">
    <location>
        <begin position="212"/>
        <end position="225"/>
    </location>
</feature>
<dbReference type="InterPro" id="IPR051694">
    <property type="entry name" value="Immunoregulatory_rcpt-like"/>
</dbReference>
<feature type="region of interest" description="Disordered" evidence="6">
    <location>
        <begin position="212"/>
        <end position="242"/>
    </location>
</feature>
<evidence type="ECO:0000259" key="9">
    <source>
        <dbReference type="Pfam" id="PF10342"/>
    </source>
</evidence>
<protein>
    <recommendedName>
        <fullName evidence="9">Yeast cell wall synthesis Kre9/Knh1-like N-terminal domain-containing protein</fullName>
    </recommendedName>
</protein>
<keyword evidence="11" id="KW-1185">Reference proteome</keyword>
<keyword evidence="2 7" id="KW-0812">Transmembrane</keyword>
<feature type="compositionally biased region" description="Low complexity" evidence="6">
    <location>
        <begin position="112"/>
        <end position="132"/>
    </location>
</feature>
<keyword evidence="5 7" id="KW-0472">Membrane</keyword>
<reference evidence="10 11" key="1">
    <citation type="submission" date="2019-10" db="EMBL/GenBank/DDBJ databases">
        <authorList>
            <person name="Palmer J.M."/>
        </authorList>
    </citation>
    <scope>NUCLEOTIDE SEQUENCE [LARGE SCALE GENOMIC DNA]</scope>
    <source>
        <strain evidence="10 11">TWF696</strain>
    </source>
</reference>
<feature type="region of interest" description="Disordered" evidence="6">
    <location>
        <begin position="104"/>
        <end position="172"/>
    </location>
</feature>
<organism evidence="10 11">
    <name type="scientific">Orbilia brochopaga</name>
    <dbReference type="NCBI Taxonomy" id="3140254"/>
    <lineage>
        <taxon>Eukaryota</taxon>
        <taxon>Fungi</taxon>
        <taxon>Dikarya</taxon>
        <taxon>Ascomycota</taxon>
        <taxon>Pezizomycotina</taxon>
        <taxon>Orbiliomycetes</taxon>
        <taxon>Orbiliales</taxon>
        <taxon>Orbiliaceae</taxon>
        <taxon>Orbilia</taxon>
    </lineage>
</organism>
<dbReference type="Pfam" id="PF10342">
    <property type="entry name" value="Kre9_KNH"/>
    <property type="match status" value="1"/>
</dbReference>
<dbReference type="GO" id="GO:0016020">
    <property type="term" value="C:membrane"/>
    <property type="evidence" value="ECO:0007669"/>
    <property type="project" value="UniProtKB-SubCell"/>
</dbReference>
<evidence type="ECO:0000313" key="11">
    <source>
        <dbReference type="Proteomes" id="UP001375240"/>
    </source>
</evidence>
<feature type="region of interest" description="Disordered" evidence="6">
    <location>
        <begin position="292"/>
        <end position="424"/>
    </location>
</feature>
<accession>A0AAV9TY51</accession>
<feature type="signal peptide" evidence="8">
    <location>
        <begin position="1"/>
        <end position="21"/>
    </location>
</feature>